<dbReference type="InterPro" id="IPR000842">
    <property type="entry name" value="PRib_PP_synth_CS"/>
</dbReference>
<dbReference type="NCBIfam" id="NF002686">
    <property type="entry name" value="PRK02458.1"/>
    <property type="match status" value="1"/>
</dbReference>
<evidence type="ECO:0000313" key="12">
    <source>
        <dbReference type="Proteomes" id="UP001549037"/>
    </source>
</evidence>
<comment type="caution">
    <text evidence="11">The sequence shown here is derived from an EMBL/GenBank/DDBJ whole genome shotgun (WGS) entry which is preliminary data.</text>
</comment>
<keyword evidence="2 9" id="KW-0479">Metal-binding</keyword>
<feature type="domain" description="Ribose-phosphate pyrophosphokinase N-terminal" evidence="10">
    <location>
        <begin position="5"/>
        <end position="121"/>
    </location>
</feature>
<dbReference type="InterPro" id="IPR000836">
    <property type="entry name" value="PRTase_dom"/>
</dbReference>
<evidence type="ECO:0000313" key="11">
    <source>
        <dbReference type="EMBL" id="MET3633941.1"/>
    </source>
</evidence>
<comment type="cofactor">
    <cofactor evidence="9">
        <name>Mg(2+)</name>
        <dbReference type="ChEBI" id="CHEBI:18420"/>
    </cofactor>
    <text evidence="9">Binds 1 Mg(2+) ion per subunit.</text>
</comment>
<dbReference type="NCBIfam" id="TIGR01251">
    <property type="entry name" value="ribP_PPkin"/>
    <property type="match status" value="1"/>
</dbReference>
<dbReference type="CDD" id="cd06223">
    <property type="entry name" value="PRTases_typeI"/>
    <property type="match status" value="1"/>
</dbReference>
<comment type="pathway">
    <text evidence="9">Metabolic intermediate biosynthesis; 5-phospho-alpha-D-ribose 1-diphosphate biosynthesis; 5-phospho-alpha-D-ribose 1-diphosphate from D-ribose 5-phosphate (route I): step 1/1.</text>
</comment>
<dbReference type="SUPFAM" id="SSF53271">
    <property type="entry name" value="PRTase-like"/>
    <property type="match status" value="2"/>
</dbReference>
<dbReference type="PANTHER" id="PTHR10210">
    <property type="entry name" value="RIBOSE-PHOSPHATE DIPHOSPHOKINASE FAMILY MEMBER"/>
    <property type="match status" value="1"/>
</dbReference>
<evidence type="ECO:0000259" key="10">
    <source>
        <dbReference type="Pfam" id="PF13793"/>
    </source>
</evidence>
<evidence type="ECO:0000256" key="1">
    <source>
        <dbReference type="ARBA" id="ARBA00022679"/>
    </source>
</evidence>
<comment type="similarity">
    <text evidence="9">Belongs to the ribose-phosphate pyrophosphokinase family. Class I subfamily.</text>
</comment>
<keyword evidence="12" id="KW-1185">Reference proteome</keyword>
<dbReference type="Gene3D" id="3.40.50.2020">
    <property type="match status" value="2"/>
</dbReference>
<evidence type="ECO:0000256" key="8">
    <source>
        <dbReference type="ARBA" id="ARBA00049535"/>
    </source>
</evidence>
<proteinExistence type="inferred from homology"/>
<dbReference type="NCBIfam" id="NF002320">
    <property type="entry name" value="PRK01259.1"/>
    <property type="match status" value="1"/>
</dbReference>
<dbReference type="InterPro" id="IPR029057">
    <property type="entry name" value="PRTase-like"/>
</dbReference>
<dbReference type="EC" id="2.7.6.1" evidence="9"/>
<keyword evidence="6 9" id="KW-0067">ATP-binding</keyword>
<evidence type="ECO:0000256" key="5">
    <source>
        <dbReference type="ARBA" id="ARBA00022777"/>
    </source>
</evidence>
<comment type="catalytic activity">
    <reaction evidence="8 9">
        <text>D-ribose 5-phosphate + ATP = 5-phospho-alpha-D-ribose 1-diphosphate + AMP + H(+)</text>
        <dbReference type="Rhea" id="RHEA:15609"/>
        <dbReference type="ChEBI" id="CHEBI:15378"/>
        <dbReference type="ChEBI" id="CHEBI:30616"/>
        <dbReference type="ChEBI" id="CHEBI:58017"/>
        <dbReference type="ChEBI" id="CHEBI:78346"/>
        <dbReference type="ChEBI" id="CHEBI:456215"/>
        <dbReference type="EC" id="2.7.6.1"/>
    </reaction>
</comment>
<dbReference type="InterPro" id="IPR037515">
    <property type="entry name" value="Rib-P_diPkinase_bac"/>
</dbReference>
<keyword evidence="3 9" id="KW-0545">Nucleotide biosynthesis</keyword>
<keyword evidence="5 9" id="KW-0418">Kinase</keyword>
<evidence type="ECO:0000256" key="6">
    <source>
        <dbReference type="ARBA" id="ARBA00022840"/>
    </source>
</evidence>
<evidence type="ECO:0000256" key="4">
    <source>
        <dbReference type="ARBA" id="ARBA00022741"/>
    </source>
</evidence>
<evidence type="ECO:0000256" key="2">
    <source>
        <dbReference type="ARBA" id="ARBA00022723"/>
    </source>
</evidence>
<dbReference type="InterPro" id="IPR005946">
    <property type="entry name" value="Rib-P_diPkinase"/>
</dbReference>
<evidence type="ECO:0000256" key="9">
    <source>
        <dbReference type="HAMAP-Rule" id="MF_00583"/>
    </source>
</evidence>
<evidence type="ECO:0000256" key="3">
    <source>
        <dbReference type="ARBA" id="ARBA00022727"/>
    </source>
</evidence>
<comment type="caution">
    <text evidence="9">Part of a set of proteins in which some residues (ACT_SITE, NP_BIND, REGION and BINDING) are not conserved.</text>
</comment>
<keyword evidence="9" id="KW-0963">Cytoplasm</keyword>
<sequence length="319" mass="34801">MVQNMKLFSLTSNIELAEKISQASGIPLSKLSSRQFSDGEIMINIEESVRGFDIYIIQSTSFPVNNHLMELLIMVDACKRASANSVNVVIPYFGYSRQDRIAAPREPLTAKLVANMLVKAGVDRVLTLDLHAVQVQGFFNIPVDNLFTMPLFAKHYTSLGLTGEDIVVVSPKNSGIKRARSLAEHLNAPIAIIDYAQDDSNREEGYIIGEVEGKKAILIDDIINTGKTFAEAAKIVEREGATEIYAVASHGLFAGGAADILSTAPIKEIVVTDSVATKEKTPQNLTYLTAANLIGEALVRIHTNKPISPLFAYHQSENK</sequence>
<dbReference type="InterPro" id="IPR029099">
    <property type="entry name" value="Pribosyltran_N"/>
</dbReference>
<comment type="function">
    <text evidence="9">Involved in the biosynthesis of the central metabolite phospho-alpha-D-ribosyl-1-pyrophosphate (PRPP) via the transfer of pyrophosphoryl group from ATP to 1-hydroxyl of ribose-5-phosphate (Rib-5-P).</text>
</comment>
<reference evidence="11 12" key="1">
    <citation type="submission" date="2024-06" db="EMBL/GenBank/DDBJ databases">
        <title>Genomic Encyclopedia of Type Strains, Phase IV (KMG-IV): sequencing the most valuable type-strain genomes for metagenomic binning, comparative biology and taxonomic classification.</title>
        <authorList>
            <person name="Goeker M."/>
        </authorList>
    </citation>
    <scope>NUCLEOTIDE SEQUENCE [LARGE SCALE GENOMIC DNA]</scope>
    <source>
        <strain evidence="11 12">DSM 28302</strain>
    </source>
</reference>
<dbReference type="PANTHER" id="PTHR10210:SF41">
    <property type="entry name" value="RIBOSE-PHOSPHATE PYROPHOSPHOKINASE 1, CHLOROPLASTIC"/>
    <property type="match status" value="1"/>
</dbReference>
<dbReference type="RefSeq" id="WP_354367928.1">
    <property type="nucleotide sequence ID" value="NZ_JBEPLN010000006.1"/>
</dbReference>
<dbReference type="SMART" id="SM01400">
    <property type="entry name" value="Pribosyltran_N"/>
    <property type="match status" value="1"/>
</dbReference>
<feature type="binding site" evidence="9">
    <location>
        <position position="220"/>
    </location>
    <ligand>
        <name>D-ribose 5-phosphate</name>
        <dbReference type="ChEBI" id="CHEBI:78346"/>
    </ligand>
</feature>
<gene>
    <name evidence="9" type="primary">prs</name>
    <name evidence="11" type="ORF">ABID28_000576</name>
</gene>
<dbReference type="Pfam" id="PF14572">
    <property type="entry name" value="Pribosyl_synth"/>
    <property type="match status" value="1"/>
</dbReference>
<dbReference type="EMBL" id="JBEPLN010000006">
    <property type="protein sequence ID" value="MET3633941.1"/>
    <property type="molecule type" value="Genomic_DNA"/>
</dbReference>
<comment type="subunit">
    <text evidence="9">Homohexamer.</text>
</comment>
<comment type="subcellular location">
    <subcellularLocation>
        <location evidence="9">Cytoplasm</location>
    </subcellularLocation>
</comment>
<feature type="binding site" evidence="9">
    <location>
        <begin position="38"/>
        <end position="40"/>
    </location>
    <ligand>
        <name>ATP</name>
        <dbReference type="ChEBI" id="CHEBI:30616"/>
    </ligand>
</feature>
<feature type="binding site" evidence="9">
    <location>
        <begin position="224"/>
        <end position="228"/>
    </location>
    <ligand>
        <name>D-ribose 5-phosphate</name>
        <dbReference type="ChEBI" id="CHEBI:78346"/>
    </ligand>
</feature>
<feature type="binding site" evidence="9">
    <location>
        <begin position="97"/>
        <end position="98"/>
    </location>
    <ligand>
        <name>ATP</name>
        <dbReference type="ChEBI" id="CHEBI:30616"/>
    </ligand>
</feature>
<dbReference type="Pfam" id="PF13793">
    <property type="entry name" value="Pribosyltran_N"/>
    <property type="match status" value="1"/>
</dbReference>
<keyword evidence="7 9" id="KW-0460">Magnesium</keyword>
<accession>A0ABV2JGR5</accession>
<name>A0ABV2JGR5_9STRE</name>
<keyword evidence="1 9" id="KW-0808">Transferase</keyword>
<dbReference type="PROSITE" id="PS00114">
    <property type="entry name" value="PRPP_SYNTHASE"/>
    <property type="match status" value="1"/>
</dbReference>
<dbReference type="HAMAP" id="MF_00583_B">
    <property type="entry name" value="RibP_PPkinase_B"/>
    <property type="match status" value="1"/>
</dbReference>
<organism evidence="11 12">
    <name type="scientific">Streptococcus porcorum</name>
    <dbReference type="NCBI Taxonomy" id="701526"/>
    <lineage>
        <taxon>Bacteria</taxon>
        <taxon>Bacillati</taxon>
        <taxon>Bacillota</taxon>
        <taxon>Bacilli</taxon>
        <taxon>Lactobacillales</taxon>
        <taxon>Streptococcaceae</taxon>
        <taxon>Streptococcus</taxon>
    </lineage>
</organism>
<protein>
    <recommendedName>
        <fullName evidence="9">Putative ribose-phosphate pyrophosphokinase</fullName>
        <shortName evidence="9">RPPK</shortName>
        <ecNumber evidence="9">2.7.6.1</ecNumber>
    </recommendedName>
    <alternativeName>
        <fullName evidence="9">5-phospho-D-ribosyl alpha-1-diphosphate synthase</fullName>
    </alternativeName>
    <alternativeName>
        <fullName evidence="9">Phosphoribosyl diphosphate synthase</fullName>
    </alternativeName>
    <alternativeName>
        <fullName evidence="9">Phosphoribosyl pyrophosphate synthase</fullName>
        <shortName evidence="9">P-Rib-PP synthase</shortName>
        <shortName evidence="9">PRPP synthase</shortName>
        <shortName evidence="9">PRPPase</shortName>
    </alternativeName>
</protein>
<dbReference type="GO" id="GO:0004749">
    <property type="term" value="F:ribose phosphate diphosphokinase activity"/>
    <property type="evidence" value="ECO:0007669"/>
    <property type="project" value="UniProtKB-EC"/>
</dbReference>
<keyword evidence="4 9" id="KW-0547">Nucleotide-binding</keyword>
<comment type="caution">
    <text evidence="9">Lacks conserved residue(s) required for the propagation of feature annotation.</text>
</comment>
<feature type="binding site" evidence="9">
    <location>
        <position position="131"/>
    </location>
    <ligand>
        <name>Mg(2+)</name>
        <dbReference type="ChEBI" id="CHEBI:18420"/>
    </ligand>
</feature>
<dbReference type="Proteomes" id="UP001549037">
    <property type="component" value="Unassembled WGS sequence"/>
</dbReference>
<evidence type="ECO:0000256" key="7">
    <source>
        <dbReference type="ARBA" id="ARBA00022842"/>
    </source>
</evidence>